<dbReference type="EMBL" id="KZ821714">
    <property type="protein sequence ID" value="PYH79912.1"/>
    <property type="molecule type" value="Genomic_DNA"/>
</dbReference>
<evidence type="ECO:0000256" key="1">
    <source>
        <dbReference type="SAM" id="MobiDB-lite"/>
    </source>
</evidence>
<evidence type="ECO:0000313" key="3">
    <source>
        <dbReference type="Proteomes" id="UP000248340"/>
    </source>
</evidence>
<keyword evidence="3" id="KW-1185">Reference proteome</keyword>
<protein>
    <submittedName>
        <fullName evidence="2">Uncharacterized protein</fullName>
    </submittedName>
</protein>
<name>A0A319DKC8_9EURO</name>
<feature type="compositionally biased region" description="Polar residues" evidence="1">
    <location>
        <begin position="150"/>
        <end position="159"/>
    </location>
</feature>
<sequence>MGDDTYPRIRQIHPTVCPLFVGFPSAMNSLRSREQVRFHPISQLANCHRLQTLADALPAFGIVNYAVFMTGVDQRTCLRTSGVADAEKPSISPRATPINLENVLASVTLHRTGEYLIRTRSGSREPCARCPVPPRRVERFSPMGGHDVQDNTSHQSRTQWGRLRKPAKRSWSFGG</sequence>
<feature type="region of interest" description="Disordered" evidence="1">
    <location>
        <begin position="127"/>
        <end position="175"/>
    </location>
</feature>
<evidence type="ECO:0000313" key="2">
    <source>
        <dbReference type="EMBL" id="PYH79912.1"/>
    </source>
</evidence>
<dbReference type="Proteomes" id="UP000248340">
    <property type="component" value="Unassembled WGS sequence"/>
</dbReference>
<dbReference type="VEuPathDB" id="FungiDB:BO82DRAFT_121190"/>
<proteinExistence type="predicted"/>
<reference evidence="2 3" key="1">
    <citation type="submission" date="2016-12" db="EMBL/GenBank/DDBJ databases">
        <title>The genomes of Aspergillus section Nigri reveals drivers in fungal speciation.</title>
        <authorList>
            <consortium name="DOE Joint Genome Institute"/>
            <person name="Vesth T.C."/>
            <person name="Nybo J."/>
            <person name="Theobald S."/>
            <person name="Brandl J."/>
            <person name="Frisvad J.C."/>
            <person name="Nielsen K.F."/>
            <person name="Lyhne E.K."/>
            <person name="Kogle M.E."/>
            <person name="Kuo A."/>
            <person name="Riley R."/>
            <person name="Clum A."/>
            <person name="Nolan M."/>
            <person name="Lipzen A."/>
            <person name="Salamov A."/>
            <person name="Henrissat B."/>
            <person name="Wiebenga A."/>
            <person name="De Vries R.P."/>
            <person name="Grigoriev I.V."/>
            <person name="Mortensen U.H."/>
            <person name="Andersen M.R."/>
            <person name="Baker S.E."/>
        </authorList>
    </citation>
    <scope>NUCLEOTIDE SEQUENCE [LARGE SCALE GENOMIC DNA]</scope>
    <source>
        <strain evidence="2 3">CBS 121591</strain>
    </source>
</reference>
<accession>A0A319DKC8</accession>
<organism evidence="2 3">
    <name type="scientific">Aspergillus uvarum CBS 121591</name>
    <dbReference type="NCBI Taxonomy" id="1448315"/>
    <lineage>
        <taxon>Eukaryota</taxon>
        <taxon>Fungi</taxon>
        <taxon>Dikarya</taxon>
        <taxon>Ascomycota</taxon>
        <taxon>Pezizomycotina</taxon>
        <taxon>Eurotiomycetes</taxon>
        <taxon>Eurotiomycetidae</taxon>
        <taxon>Eurotiales</taxon>
        <taxon>Aspergillaceae</taxon>
        <taxon>Aspergillus</taxon>
        <taxon>Aspergillus subgen. Circumdati</taxon>
    </lineage>
</organism>
<gene>
    <name evidence="2" type="ORF">BO82DRAFT_121190</name>
</gene>
<dbReference type="GeneID" id="37132627"/>
<dbReference type="RefSeq" id="XP_025490112.1">
    <property type="nucleotide sequence ID" value="XM_025629886.1"/>
</dbReference>
<dbReference type="AlphaFoldDB" id="A0A319DKC8"/>